<feature type="transmembrane region" description="Helical" evidence="1">
    <location>
        <begin position="149"/>
        <end position="170"/>
    </location>
</feature>
<feature type="transmembrane region" description="Helical" evidence="1">
    <location>
        <begin position="125"/>
        <end position="143"/>
    </location>
</feature>
<sequence length="270" mass="31173">MSSKARQKSTAICKLACMQLSTQFALPCEWEFFWRKKHVHICSSFEPTVPRIQNLTFHCNFLNSKGVLCVRLSAVQLSVKSKYPSCPLKGYRCDTHPILWDDFLDAMTTNRALISCLSKLPILKWLELACSLIIVVFLHYGIYQWFIYTAIYFISVLLIVFTFLSLIAFFMDIQNFYYIDKAFNLAAFLICLFIDCLLTYDLIEMVSGSFAHHRYLPPLEIGKEGWKNRTAVCNETITQHCICGEQCDQQVNVIALIVTLTHAITNQRKF</sequence>
<dbReference type="AlphaFoldDB" id="A0A0N5CQG7"/>
<feature type="transmembrane region" description="Helical" evidence="1">
    <location>
        <begin position="182"/>
        <end position="200"/>
    </location>
</feature>
<accession>A0A0N5CQG7</accession>
<evidence type="ECO:0000313" key="2">
    <source>
        <dbReference type="EMBL" id="VDM98438.1"/>
    </source>
</evidence>
<keyword evidence="1" id="KW-1133">Transmembrane helix</keyword>
<dbReference type="EMBL" id="UYYF01000514">
    <property type="protein sequence ID" value="VDM98438.1"/>
    <property type="molecule type" value="Genomic_DNA"/>
</dbReference>
<name>A0A0N5CQG7_THECL</name>
<organism evidence="4">
    <name type="scientific">Thelazia callipaeda</name>
    <name type="common">Oriental eyeworm</name>
    <name type="synonym">Parasitic nematode</name>
    <dbReference type="NCBI Taxonomy" id="103827"/>
    <lineage>
        <taxon>Eukaryota</taxon>
        <taxon>Metazoa</taxon>
        <taxon>Ecdysozoa</taxon>
        <taxon>Nematoda</taxon>
        <taxon>Chromadorea</taxon>
        <taxon>Rhabditida</taxon>
        <taxon>Spirurina</taxon>
        <taxon>Spiruromorpha</taxon>
        <taxon>Thelazioidea</taxon>
        <taxon>Thelaziidae</taxon>
        <taxon>Thelazia</taxon>
    </lineage>
</organism>
<dbReference type="OrthoDB" id="5830488at2759"/>
<protein>
    <submittedName>
        <fullName evidence="4">Transmembrane protein</fullName>
    </submittedName>
</protein>
<evidence type="ECO:0000313" key="3">
    <source>
        <dbReference type="Proteomes" id="UP000276776"/>
    </source>
</evidence>
<dbReference type="Proteomes" id="UP000276776">
    <property type="component" value="Unassembled WGS sequence"/>
</dbReference>
<gene>
    <name evidence="2" type="ORF">TCLT_LOCUS2468</name>
</gene>
<keyword evidence="3" id="KW-1185">Reference proteome</keyword>
<proteinExistence type="predicted"/>
<reference evidence="4" key="1">
    <citation type="submission" date="2017-02" db="UniProtKB">
        <authorList>
            <consortium name="WormBaseParasite"/>
        </authorList>
    </citation>
    <scope>IDENTIFICATION</scope>
</reference>
<evidence type="ECO:0000256" key="1">
    <source>
        <dbReference type="SAM" id="Phobius"/>
    </source>
</evidence>
<keyword evidence="1" id="KW-0472">Membrane</keyword>
<evidence type="ECO:0000313" key="4">
    <source>
        <dbReference type="WBParaSite" id="TCLT_0000246701-mRNA-1"/>
    </source>
</evidence>
<keyword evidence="1" id="KW-0812">Transmembrane</keyword>
<reference evidence="2 3" key="2">
    <citation type="submission" date="2018-11" db="EMBL/GenBank/DDBJ databases">
        <authorList>
            <consortium name="Pathogen Informatics"/>
        </authorList>
    </citation>
    <scope>NUCLEOTIDE SEQUENCE [LARGE SCALE GENOMIC DNA]</scope>
</reference>
<dbReference type="WBParaSite" id="TCLT_0000246701-mRNA-1">
    <property type="protein sequence ID" value="TCLT_0000246701-mRNA-1"/>
    <property type="gene ID" value="TCLT_0000246701"/>
</dbReference>